<name>A0A381QNW3_9ZZZZ</name>
<dbReference type="PANTHER" id="PTHR34374">
    <property type="entry name" value="LARGE RIBOSOMAL RNA SUBUNIT ACCUMULATION PROTEIN YCED HOMOLOG 1, CHLOROPLASTIC"/>
    <property type="match status" value="1"/>
</dbReference>
<dbReference type="InterPro" id="IPR003772">
    <property type="entry name" value="YceD"/>
</dbReference>
<gene>
    <name evidence="1" type="ORF">METZ01_LOCUS33372</name>
</gene>
<evidence type="ECO:0008006" key="2">
    <source>
        <dbReference type="Google" id="ProtNLM"/>
    </source>
</evidence>
<protein>
    <recommendedName>
        <fullName evidence="2">DUF177 domain-containing protein</fullName>
    </recommendedName>
</protein>
<dbReference type="EMBL" id="UINC01001429">
    <property type="protein sequence ID" value="SUZ80518.1"/>
    <property type="molecule type" value="Genomic_DNA"/>
</dbReference>
<proteinExistence type="predicted"/>
<accession>A0A381QNW3</accession>
<evidence type="ECO:0000313" key="1">
    <source>
        <dbReference type="EMBL" id="SUZ80518.1"/>
    </source>
</evidence>
<sequence>MKLLRSELKSEFNKKLFDMSARELPDRGTIFYDDHITCELSAKIVQFGFQLSGVIKTITSYQCVRCLCYNPKELTLPIKLWLSSKEILTGDDYQDMVHFPKNIDHIDMSDTISDIIYLAEPMNPNCNDNCKGLCPNCGINLNQSSCDCKLDSHDSPWDVLNNF</sequence>
<dbReference type="AlphaFoldDB" id="A0A381QNW3"/>
<organism evidence="1">
    <name type="scientific">marine metagenome</name>
    <dbReference type="NCBI Taxonomy" id="408172"/>
    <lineage>
        <taxon>unclassified sequences</taxon>
        <taxon>metagenomes</taxon>
        <taxon>ecological metagenomes</taxon>
    </lineage>
</organism>
<dbReference type="PANTHER" id="PTHR34374:SF1">
    <property type="entry name" value="LARGE RIBOSOMAL RNA SUBUNIT ACCUMULATION PROTEIN YCED HOMOLOG 1, CHLOROPLASTIC"/>
    <property type="match status" value="1"/>
</dbReference>
<dbReference type="Pfam" id="PF02620">
    <property type="entry name" value="YceD"/>
    <property type="match status" value="1"/>
</dbReference>
<reference evidence="1" key="1">
    <citation type="submission" date="2018-05" db="EMBL/GenBank/DDBJ databases">
        <authorList>
            <person name="Lanie J.A."/>
            <person name="Ng W.-L."/>
            <person name="Kazmierczak K.M."/>
            <person name="Andrzejewski T.M."/>
            <person name="Davidsen T.M."/>
            <person name="Wayne K.J."/>
            <person name="Tettelin H."/>
            <person name="Glass J.I."/>
            <person name="Rusch D."/>
            <person name="Podicherti R."/>
            <person name="Tsui H.-C.T."/>
            <person name="Winkler M.E."/>
        </authorList>
    </citation>
    <scope>NUCLEOTIDE SEQUENCE</scope>
</reference>